<feature type="signal peptide" evidence="1">
    <location>
        <begin position="1"/>
        <end position="35"/>
    </location>
</feature>
<feature type="chain" id="PRO_5036532787" description="Cyanovirin-N domain-containing protein" evidence="1">
    <location>
        <begin position="36"/>
        <end position="143"/>
    </location>
</feature>
<organism evidence="4">
    <name type="scientific">Tolypothrix bouteillei VB521301</name>
    <dbReference type="NCBI Taxonomy" id="1479485"/>
    <lineage>
        <taxon>Bacteria</taxon>
        <taxon>Bacillati</taxon>
        <taxon>Cyanobacteriota</taxon>
        <taxon>Cyanophyceae</taxon>
        <taxon>Nostocales</taxon>
        <taxon>Tolypothrichaceae</taxon>
        <taxon>Tolypothrix</taxon>
    </lineage>
</organism>
<name>A0A0C1MY69_9CYAN</name>
<feature type="domain" description="Cyanovirin-N" evidence="2">
    <location>
        <begin position="42"/>
        <end position="141"/>
    </location>
</feature>
<sequence>MSYLSNLGKLKLPRLISVAACGAILAATSINTAKAEAYGDSTYANSCSNIRIFGDTLSATCRRVDGSYNRTAIEVRGIENVNGNLSYNSNPDAPSTYQNSCTRIYVAGDTLSATCRRVNGSYNRTAIEIPRIANINGVLSYSY</sequence>
<keyword evidence="1" id="KW-0732">Signal</keyword>
<dbReference type="InterPro" id="IPR011058">
    <property type="entry name" value="Cyanovirin-N"/>
</dbReference>
<dbReference type="InterPro" id="IPR036673">
    <property type="entry name" value="Cyanovirin-N_sf"/>
</dbReference>
<accession>A0A0C1MY69</accession>
<reference evidence="4" key="1">
    <citation type="journal article" date="2015" name="Genome Announc.">
        <title>Draft Genome Sequence of Tolypothrix boutellei Strain VB521301.</title>
        <authorList>
            <person name="Chandrababunaidu M.M."/>
            <person name="Singh D."/>
            <person name="Sen D."/>
            <person name="Bhan S."/>
            <person name="Das S."/>
            <person name="Gupta A."/>
            <person name="Adhikary S.P."/>
            <person name="Tripathy S."/>
        </authorList>
    </citation>
    <scope>NUCLEOTIDE SEQUENCE</scope>
    <source>
        <strain evidence="4">VB521301</strain>
    </source>
</reference>
<reference evidence="3" key="2">
    <citation type="submission" date="2019-11" db="EMBL/GenBank/DDBJ databases">
        <title>Improved Assembly of Tolypothrix boutellei genome.</title>
        <authorList>
            <person name="Sarangi A.N."/>
            <person name="Mukherjee M."/>
            <person name="Ghosh S."/>
            <person name="Singh D."/>
            <person name="Das A."/>
            <person name="Kant S."/>
            <person name="Prusty A."/>
            <person name="Tripathy S."/>
        </authorList>
    </citation>
    <scope>NUCLEOTIDE SEQUENCE</scope>
    <source>
        <strain evidence="3">VB521301</strain>
    </source>
</reference>
<evidence type="ECO:0000313" key="5">
    <source>
        <dbReference type="Proteomes" id="UP000029738"/>
    </source>
</evidence>
<evidence type="ECO:0000256" key="1">
    <source>
        <dbReference type="SAM" id="SignalP"/>
    </source>
</evidence>
<dbReference type="EMBL" id="JHEG04000001">
    <property type="protein sequence ID" value="KAF3889250.1"/>
    <property type="molecule type" value="Genomic_DNA"/>
</dbReference>
<dbReference type="SUPFAM" id="SSF51322">
    <property type="entry name" value="Cyanovirin-N"/>
    <property type="match status" value="1"/>
</dbReference>
<evidence type="ECO:0000259" key="2">
    <source>
        <dbReference type="SMART" id="SM01111"/>
    </source>
</evidence>
<gene>
    <name evidence="4" type="ORF">DA73_0239985</name>
    <name evidence="3" type="ORF">DA73_0400030030</name>
</gene>
<dbReference type="Gene3D" id="2.30.60.10">
    <property type="entry name" value="Cyanovirin-N"/>
    <property type="match status" value="1"/>
</dbReference>
<evidence type="ECO:0000313" key="3">
    <source>
        <dbReference type="EMBL" id="KAF3889250.1"/>
    </source>
</evidence>
<comment type="caution">
    <text evidence="4">The sequence shown here is derived from an EMBL/GenBank/DDBJ whole genome shotgun (WGS) entry which is preliminary data.</text>
</comment>
<dbReference type="EMBL" id="JHEG02000059">
    <property type="protein sequence ID" value="KIE07297.1"/>
    <property type="molecule type" value="Genomic_DNA"/>
</dbReference>
<keyword evidence="5" id="KW-1185">Reference proteome</keyword>
<dbReference type="Pfam" id="PF08881">
    <property type="entry name" value="CVNH"/>
    <property type="match status" value="1"/>
</dbReference>
<dbReference type="SMART" id="SM01111">
    <property type="entry name" value="CVNH"/>
    <property type="match status" value="1"/>
</dbReference>
<protein>
    <recommendedName>
        <fullName evidence="2">Cyanovirin-N domain-containing protein</fullName>
    </recommendedName>
</protein>
<dbReference type="AlphaFoldDB" id="A0A0C1MY69"/>
<dbReference type="OrthoDB" id="516232at2"/>
<dbReference type="Proteomes" id="UP000029738">
    <property type="component" value="Unassembled WGS sequence"/>
</dbReference>
<dbReference type="STRING" id="1479485.DA73_0239985"/>
<proteinExistence type="predicted"/>
<evidence type="ECO:0000313" key="4">
    <source>
        <dbReference type="EMBL" id="KIE07297.1"/>
    </source>
</evidence>
<dbReference type="RefSeq" id="WP_038103118.1">
    <property type="nucleotide sequence ID" value="NZ_JHEG04000001.1"/>
</dbReference>